<dbReference type="CDD" id="cd00082">
    <property type="entry name" value="HisKA"/>
    <property type="match status" value="1"/>
</dbReference>
<feature type="domain" description="PAS" evidence="8">
    <location>
        <begin position="900"/>
        <end position="978"/>
    </location>
</feature>
<evidence type="ECO:0000259" key="8">
    <source>
        <dbReference type="PROSITE" id="PS50112"/>
    </source>
</evidence>
<feature type="region of interest" description="Disordered" evidence="6">
    <location>
        <begin position="408"/>
        <end position="444"/>
    </location>
</feature>
<evidence type="ECO:0000313" key="10">
    <source>
        <dbReference type="Proteomes" id="UP001230207"/>
    </source>
</evidence>
<gene>
    <name evidence="9" type="ORF">QO002_001354</name>
</gene>
<dbReference type="InterPro" id="IPR005467">
    <property type="entry name" value="His_kinase_dom"/>
</dbReference>
<feature type="compositionally biased region" description="Basic and acidic residues" evidence="6">
    <location>
        <begin position="645"/>
        <end position="663"/>
    </location>
</feature>
<dbReference type="RefSeq" id="WP_307227915.1">
    <property type="nucleotide sequence ID" value="NZ_JAUSVF010000001.1"/>
</dbReference>
<evidence type="ECO:0000256" key="4">
    <source>
        <dbReference type="ARBA" id="ARBA00022679"/>
    </source>
</evidence>
<keyword evidence="10" id="KW-1185">Reference proteome</keyword>
<dbReference type="PANTHER" id="PTHR43047">
    <property type="entry name" value="TWO-COMPONENT HISTIDINE PROTEIN KINASE"/>
    <property type="match status" value="1"/>
</dbReference>
<dbReference type="Pfam" id="PF02518">
    <property type="entry name" value="HATPase_c"/>
    <property type="match status" value="1"/>
</dbReference>
<dbReference type="PROSITE" id="PS50109">
    <property type="entry name" value="HIS_KIN"/>
    <property type="match status" value="1"/>
</dbReference>
<feature type="region of interest" description="Disordered" evidence="6">
    <location>
        <begin position="370"/>
        <end position="392"/>
    </location>
</feature>
<dbReference type="Gene3D" id="1.10.287.130">
    <property type="match status" value="1"/>
</dbReference>
<dbReference type="Pfam" id="PF00512">
    <property type="entry name" value="HisKA"/>
    <property type="match status" value="1"/>
</dbReference>
<dbReference type="InterPro" id="IPR003661">
    <property type="entry name" value="HisK_dim/P_dom"/>
</dbReference>
<dbReference type="Proteomes" id="UP001230207">
    <property type="component" value="Unassembled WGS sequence"/>
</dbReference>
<dbReference type="EC" id="2.7.13.3" evidence="2"/>
<accession>A0ABU0BLU2</accession>
<feature type="region of interest" description="Disordered" evidence="6">
    <location>
        <begin position="620"/>
        <end position="667"/>
    </location>
</feature>
<dbReference type="SUPFAM" id="SSF47384">
    <property type="entry name" value="Homodimeric domain of signal transducing histidine kinase"/>
    <property type="match status" value="1"/>
</dbReference>
<proteinExistence type="predicted"/>
<sequence>MPAKFYPFIDIAVHERVREHFTRGDAAVLFSPDMGSILWSNGAGAALFGFDSVYDFLDLGAERSDVAFRQLAAAARQLGRSGDHRTFLMRLASGFRSLPVNAAVEMITVRPGETAVLFSAPSVGKRQSLTENARRMISGLDDPDTHMAVLDADGTVLAASGGFAGLSMTPQTCQALVSAAARDPDWLIKRPVATGKGHLPAAIGKLSDDPALHLLFAVETILGNMDPDETFAPATVATIENAEHTAELPALNAQVPESIEDAAEVHEELELDQRLDIPVETFELETSELESTPAATEADEAQTNTTPETENTDLPAEAQSEPVTEADETPLESAFTSEGFEQEVETVVEPEAIAADDQAIMADVIEAESIAPADDETVEANEPPPLPEDDAAPVAEPELLADIAPVADDHASDESPALEAEVPPAEGDTAEAASAIPQDDEGFRFDPRGRAVRFVWKIDANGRFSEISEEFASAVGPRAADVVGRSFADLAARYGLDPDRTIIDLLKRRDTWSGKTVFWPVENEALVVPVDLAALPTYSRNREFDGFRGFGIVRVADAIDSGRPVELEFEPLPADEPETTEPVAQDEMAIPEMLPADQPTTSEPKITSGDADLFADLVSSEDDETEQNEDPFRGERPALWLSESPGRRASDKVVELDSHRKTTGETLSRTEQAAFREIARQLGESVEKRVAASEEATENASPADPFTGLEKRPRTPIEADDFAGINVEAAPQASADDEDVPAEEEAPSVAAPIAVVPPRNSEGAGLTAEIVDGLPVALLIHSGDTLYHANPEFLTLTGFDSLDALNEEGGIDALFAGDEDGLADLPTGTMMLLRNDGRMLNVTARLQSVRWEEKSALLLALAPISTFAAAPTAEQPAEPEEAPAHHIPETDTGADALHMQIEELQSILETATDGVVVIGADNEIRTLNRSASALFNYDDEEIRGKPFASLFAHESQKAVIDYLSGLSGHGVASVLNDGREVIGREASGGFIPLFMTMGKLSSSNGYCAVIRDITQWKRTEEELRSAKRAAETANAHKTDFLARISHEIRTPLNAIIGFSDMMASEHFGPIGNPRYVEYASDIGRSGRHVLDIVNDLLDISKIEAGEMELEFSAVEINEAVSEAVSLVQPQANGQRVIIRTSLSTAVPNVVADSRSIKQMALNILSNAIRFTPSGGQIVVSTAYEANGSVVLRIRDTGIGMTRTELEQAMKPFRQVTTGVRKRGDGTGLGLPLTKAMAEANRAQFSISSTPNEGTLVEVSFPSQRVLAN</sequence>
<keyword evidence="3" id="KW-0597">Phosphoprotein</keyword>
<keyword evidence="4" id="KW-0808">Transferase</keyword>
<dbReference type="InterPro" id="IPR003594">
    <property type="entry name" value="HATPase_dom"/>
</dbReference>
<keyword evidence="5" id="KW-0418">Kinase</keyword>
<evidence type="ECO:0000259" key="7">
    <source>
        <dbReference type="PROSITE" id="PS50109"/>
    </source>
</evidence>
<evidence type="ECO:0000256" key="1">
    <source>
        <dbReference type="ARBA" id="ARBA00000085"/>
    </source>
</evidence>
<protein>
    <recommendedName>
        <fullName evidence="2">histidine kinase</fullName>
        <ecNumber evidence="2">2.7.13.3</ecNumber>
    </recommendedName>
</protein>
<dbReference type="SMART" id="SM00091">
    <property type="entry name" value="PAS"/>
    <property type="match status" value="2"/>
</dbReference>
<dbReference type="SUPFAM" id="SSF55785">
    <property type="entry name" value="PYP-like sensor domain (PAS domain)"/>
    <property type="match status" value="1"/>
</dbReference>
<evidence type="ECO:0000256" key="3">
    <source>
        <dbReference type="ARBA" id="ARBA00022553"/>
    </source>
</evidence>
<dbReference type="InterPro" id="IPR035965">
    <property type="entry name" value="PAS-like_dom_sf"/>
</dbReference>
<feature type="domain" description="Histidine kinase" evidence="7">
    <location>
        <begin position="1043"/>
        <end position="1264"/>
    </location>
</feature>
<dbReference type="EMBL" id="JAUSVF010000001">
    <property type="protein sequence ID" value="MDQ0319216.1"/>
    <property type="molecule type" value="Genomic_DNA"/>
</dbReference>
<evidence type="ECO:0000256" key="2">
    <source>
        <dbReference type="ARBA" id="ARBA00012438"/>
    </source>
</evidence>
<evidence type="ECO:0000256" key="6">
    <source>
        <dbReference type="SAM" id="MobiDB-lite"/>
    </source>
</evidence>
<evidence type="ECO:0000256" key="5">
    <source>
        <dbReference type="ARBA" id="ARBA00022777"/>
    </source>
</evidence>
<feature type="region of interest" description="Disordered" evidence="6">
    <location>
        <begin position="286"/>
        <end position="344"/>
    </location>
</feature>
<dbReference type="Gene3D" id="3.30.450.20">
    <property type="entry name" value="PAS domain"/>
    <property type="match status" value="1"/>
</dbReference>
<dbReference type="CDD" id="cd00130">
    <property type="entry name" value="PAS"/>
    <property type="match status" value="1"/>
</dbReference>
<dbReference type="InterPro" id="IPR013767">
    <property type="entry name" value="PAS_fold"/>
</dbReference>
<dbReference type="CDD" id="cd00075">
    <property type="entry name" value="HATPase"/>
    <property type="match status" value="1"/>
</dbReference>
<dbReference type="InterPro" id="IPR004358">
    <property type="entry name" value="Sig_transdc_His_kin-like_C"/>
</dbReference>
<dbReference type="InterPro" id="IPR000014">
    <property type="entry name" value="PAS"/>
</dbReference>
<dbReference type="PRINTS" id="PR00344">
    <property type="entry name" value="BCTRLSENSOR"/>
</dbReference>
<organism evidence="9 10">
    <name type="scientific">Pararhizobium capsulatum DSM 1112</name>
    <dbReference type="NCBI Taxonomy" id="1121113"/>
    <lineage>
        <taxon>Bacteria</taxon>
        <taxon>Pseudomonadati</taxon>
        <taxon>Pseudomonadota</taxon>
        <taxon>Alphaproteobacteria</taxon>
        <taxon>Hyphomicrobiales</taxon>
        <taxon>Rhizobiaceae</taxon>
        <taxon>Rhizobium/Agrobacterium group</taxon>
        <taxon>Pararhizobium</taxon>
    </lineage>
</organism>
<dbReference type="PROSITE" id="PS50112">
    <property type="entry name" value="PAS"/>
    <property type="match status" value="1"/>
</dbReference>
<name>A0ABU0BLU2_9HYPH</name>
<dbReference type="InterPro" id="IPR036097">
    <property type="entry name" value="HisK_dim/P_sf"/>
</dbReference>
<reference evidence="9 10" key="1">
    <citation type="submission" date="2023-07" db="EMBL/GenBank/DDBJ databases">
        <title>Genomic Encyclopedia of Type Strains, Phase IV (KMG-IV): sequencing the most valuable type-strain genomes for metagenomic binning, comparative biology and taxonomic classification.</title>
        <authorList>
            <person name="Goeker M."/>
        </authorList>
    </citation>
    <scope>NUCLEOTIDE SEQUENCE [LARGE SCALE GENOMIC DNA]</scope>
    <source>
        <strain evidence="9 10">DSM 1112</strain>
    </source>
</reference>
<feature type="region of interest" description="Disordered" evidence="6">
    <location>
        <begin position="686"/>
        <end position="713"/>
    </location>
</feature>
<comment type="catalytic activity">
    <reaction evidence="1">
        <text>ATP + protein L-histidine = ADP + protein N-phospho-L-histidine.</text>
        <dbReference type="EC" id="2.7.13.3"/>
    </reaction>
</comment>
<dbReference type="Pfam" id="PF00989">
    <property type="entry name" value="PAS"/>
    <property type="match status" value="1"/>
</dbReference>
<comment type="caution">
    <text evidence="9">The sequence shown here is derived from an EMBL/GenBank/DDBJ whole genome shotgun (WGS) entry which is preliminary data.</text>
</comment>
<feature type="compositionally biased region" description="Acidic residues" evidence="6">
    <location>
        <begin position="620"/>
        <end position="629"/>
    </location>
</feature>
<dbReference type="PANTHER" id="PTHR43047:SF72">
    <property type="entry name" value="OSMOSENSING HISTIDINE PROTEIN KINASE SLN1"/>
    <property type="match status" value="1"/>
</dbReference>
<dbReference type="SMART" id="SM00387">
    <property type="entry name" value="HATPase_c"/>
    <property type="match status" value="1"/>
</dbReference>
<dbReference type="Gene3D" id="3.30.565.10">
    <property type="entry name" value="Histidine kinase-like ATPase, C-terminal domain"/>
    <property type="match status" value="1"/>
</dbReference>
<dbReference type="InterPro" id="IPR036890">
    <property type="entry name" value="HATPase_C_sf"/>
</dbReference>
<dbReference type="NCBIfam" id="TIGR00229">
    <property type="entry name" value="sensory_box"/>
    <property type="match status" value="1"/>
</dbReference>
<dbReference type="SMART" id="SM00388">
    <property type="entry name" value="HisKA"/>
    <property type="match status" value="1"/>
</dbReference>
<evidence type="ECO:0000313" key="9">
    <source>
        <dbReference type="EMBL" id="MDQ0319216.1"/>
    </source>
</evidence>
<dbReference type="SUPFAM" id="SSF55874">
    <property type="entry name" value="ATPase domain of HSP90 chaperone/DNA topoisomerase II/histidine kinase"/>
    <property type="match status" value="1"/>
</dbReference>